<evidence type="ECO:0000313" key="2">
    <source>
        <dbReference type="EMBL" id="ORX43272.1"/>
    </source>
</evidence>
<feature type="region of interest" description="Disordered" evidence="1">
    <location>
        <begin position="46"/>
        <end position="70"/>
    </location>
</feature>
<sequence length="1089" mass="127776">MLNSKIESDDSKFINGSHSLRLNVIIDYIIEKDILINGEVKSKEEVEEENKKKNIKNTKKKDKKKKKDEDDDTNYYFSYCIAGKIDGETDVIQYSDSTFSTFHDIDINIDFLKNLYSKQVEIKIWKLIPNSEKSTSNEHIHKQIRTKKLNTNNRKSICIPNQLKLQKQIPSNINQGIIPNIKENKSEKNSNNEMDDNESSNQSSLINYNFSLIPIKPVYDSLQQLNFPFSNIRSTFSNYNSKYKNKFMNTEQLRNHISGNENMMIGGDINNRYNGGRNELWGNHHINILNGDYVNEFDNTIHIVPHPHHFMVPERYSRIHNSYSRGGSPIRSSSNNRSRSRTKSKKRNSNSKKDEEKKNSKSSKYGNKSYDCYYDEELYPRKGRSRSRSKSNNRSNNRSRNNSRSRSNVRESGIKNRRLKNGNKDDKNNSKSKGSRKGRDKLSKRKEEDQYEMIGKMTLDICKLFFDEYEVEKKLDYPIGEVKYFGFKLSLSEPLLSKKQRKFLNPIAIEIVSAKSMPPKPTTNKVNYATIAPTYCKFSFIDNEKEYKCFEECRKENNKIIFNSVHLLLSGNIKEEDLFNTLVYKKLNIEIHDRDYEVPKDKKYISNKFDYVESYRTTYIPNIIYGVASFSLAPLVTGIKELTLTAPVETNYHIKDKGTDFVDSVNYIEYGTSLRIKVSMAYPILKNSITNINEITNFKFSRIIIIADKNDNQSISSLIKIISEFNIKEFFNFELEQKKKMSINDVKLGKKDELNNKLKNKKVNKLKENPNDDKKTCNNNTLLNESDNENKSIDVIENFDIESFRIDKEHINNPELGVITGFHIYDEEHHMIFLEGPKNNIQTLRDILNSNDFLKFKTFHSPKLTFYKRLWTSFYISPIYIHLKDNIPSLLLLNDTYLKCHTPKTTLETLKLLEIIIECNSMEEINSKLLFPTYEQLSSLIGTVGQNVTTYEFLLQLSTHQKQEITSYYTPDVVEESVTLSQKKEKTNNSKKIDNNNYLYLELIKKRLYREPNYIKQNIDKFHNLQCQQRERVYGNEGIPYNYSIQYLNSSELRKKMLQEEYSKYIKVLIHSYNKKYNSQNFEIYKTDK</sequence>
<accession>A0A1Y1V0C9</accession>
<feature type="compositionally biased region" description="Basic residues" evidence="1">
    <location>
        <begin position="433"/>
        <end position="444"/>
    </location>
</feature>
<reference evidence="2 3" key="2">
    <citation type="submission" date="2016-08" db="EMBL/GenBank/DDBJ databases">
        <title>Pervasive Adenine N6-methylation of Active Genes in Fungi.</title>
        <authorList>
            <consortium name="DOE Joint Genome Institute"/>
            <person name="Mondo S.J."/>
            <person name="Dannebaum R.O."/>
            <person name="Kuo R.C."/>
            <person name="Labutti K."/>
            <person name="Haridas S."/>
            <person name="Kuo A."/>
            <person name="Salamov A."/>
            <person name="Ahrendt S.R."/>
            <person name="Lipzen A."/>
            <person name="Sullivan W."/>
            <person name="Andreopoulos W.B."/>
            <person name="Clum A."/>
            <person name="Lindquist E."/>
            <person name="Daum C."/>
            <person name="Ramamoorthy G.K."/>
            <person name="Gryganskyi A."/>
            <person name="Culley D."/>
            <person name="Magnuson J.K."/>
            <person name="James T.Y."/>
            <person name="O'Malley M.A."/>
            <person name="Stajich J.E."/>
            <person name="Spatafora J.W."/>
            <person name="Visel A."/>
            <person name="Grigoriev I.V."/>
        </authorList>
    </citation>
    <scope>NUCLEOTIDE SEQUENCE [LARGE SCALE GENOMIC DNA]</scope>
    <source>
        <strain evidence="3">finn</strain>
    </source>
</reference>
<proteinExistence type="predicted"/>
<feature type="region of interest" description="Disordered" evidence="1">
    <location>
        <begin position="321"/>
        <end position="448"/>
    </location>
</feature>
<comment type="caution">
    <text evidence="2">The sequence shown here is derived from an EMBL/GenBank/DDBJ whole genome shotgun (WGS) entry which is preliminary data.</text>
</comment>
<feature type="compositionally biased region" description="Low complexity" evidence="1">
    <location>
        <begin position="392"/>
        <end position="406"/>
    </location>
</feature>
<dbReference type="PANTHER" id="PTHR33667:SF7">
    <property type="entry name" value="RIKEN CDNA 1810020O05 GENE"/>
    <property type="match status" value="1"/>
</dbReference>
<feature type="compositionally biased region" description="Basic residues" evidence="1">
    <location>
        <begin position="53"/>
        <end position="66"/>
    </location>
</feature>
<dbReference type="OrthoDB" id="2147673at2759"/>
<dbReference type="Proteomes" id="UP000193719">
    <property type="component" value="Unassembled WGS sequence"/>
</dbReference>
<feature type="region of interest" description="Disordered" evidence="1">
    <location>
        <begin position="176"/>
        <end position="202"/>
    </location>
</feature>
<name>A0A1Y1V0C9_9FUNG</name>
<evidence type="ECO:0000256" key="1">
    <source>
        <dbReference type="SAM" id="MobiDB-lite"/>
    </source>
</evidence>
<organism evidence="2 3">
    <name type="scientific">Piromyces finnis</name>
    <dbReference type="NCBI Taxonomy" id="1754191"/>
    <lineage>
        <taxon>Eukaryota</taxon>
        <taxon>Fungi</taxon>
        <taxon>Fungi incertae sedis</taxon>
        <taxon>Chytridiomycota</taxon>
        <taxon>Chytridiomycota incertae sedis</taxon>
        <taxon>Neocallimastigomycetes</taxon>
        <taxon>Neocallimastigales</taxon>
        <taxon>Neocallimastigaceae</taxon>
        <taxon>Piromyces</taxon>
    </lineage>
</organism>
<dbReference type="STRING" id="1754191.A0A1Y1V0C9"/>
<dbReference type="PANTHER" id="PTHR33667">
    <property type="entry name" value="SI:DKEY-57N24.6"/>
    <property type="match status" value="1"/>
</dbReference>
<feature type="compositionally biased region" description="Low complexity" evidence="1">
    <location>
        <begin position="322"/>
        <end position="337"/>
    </location>
</feature>
<evidence type="ECO:0000313" key="3">
    <source>
        <dbReference type="Proteomes" id="UP000193719"/>
    </source>
</evidence>
<feature type="compositionally biased region" description="Basic residues" evidence="1">
    <location>
        <begin position="338"/>
        <end position="350"/>
    </location>
</feature>
<dbReference type="AlphaFoldDB" id="A0A1Y1V0C9"/>
<dbReference type="EMBL" id="MCFH01000054">
    <property type="protein sequence ID" value="ORX43272.1"/>
    <property type="molecule type" value="Genomic_DNA"/>
</dbReference>
<gene>
    <name evidence="2" type="ORF">BCR36DRAFT_586753</name>
</gene>
<reference evidence="2 3" key="1">
    <citation type="submission" date="2016-08" db="EMBL/GenBank/DDBJ databases">
        <title>Genomes of anaerobic fungi encode conserved fungal cellulosomes for biomass hydrolysis.</title>
        <authorList>
            <consortium name="DOE Joint Genome Institute"/>
            <person name="Haitjema C.H."/>
            <person name="Gilmore S.P."/>
            <person name="Henske J.K."/>
            <person name="Solomon K.V."/>
            <person name="De Groot R."/>
            <person name="Kuo A."/>
            <person name="Mondo S.J."/>
            <person name="Salamov A.A."/>
            <person name="Labutti K."/>
            <person name="Zhao Z."/>
            <person name="Chiniquy J."/>
            <person name="Barry K."/>
            <person name="Brewer H.M."/>
            <person name="Purvine S.O."/>
            <person name="Wright A.T."/>
            <person name="Boxma B."/>
            <person name="Van Alen T."/>
            <person name="Hackstein J.H."/>
            <person name="Baker S.E."/>
            <person name="Grigoriev I.V."/>
            <person name="O'Malley M.A."/>
        </authorList>
    </citation>
    <scope>NUCLEOTIDE SEQUENCE [LARGE SCALE GENOMIC DNA]</scope>
    <source>
        <strain evidence="3">finn</strain>
    </source>
</reference>
<protein>
    <submittedName>
        <fullName evidence="2">Uncharacterized protein</fullName>
    </submittedName>
</protein>
<feature type="compositionally biased region" description="Basic residues" evidence="1">
    <location>
        <begin position="381"/>
        <end position="391"/>
    </location>
</feature>
<keyword evidence="3" id="KW-1185">Reference proteome</keyword>